<evidence type="ECO:0000313" key="2">
    <source>
        <dbReference type="EMBL" id="GCE10960.1"/>
    </source>
</evidence>
<dbReference type="CDD" id="cd00093">
    <property type="entry name" value="HTH_XRE"/>
    <property type="match status" value="1"/>
</dbReference>
<gene>
    <name evidence="2" type="ORF">KTT_08190</name>
</gene>
<reference evidence="3" key="1">
    <citation type="submission" date="2018-12" db="EMBL/GenBank/DDBJ databases">
        <title>Tengunoibacter tsumagoiensis gen. nov., sp. nov., Dictyobacter kobayashii sp. nov., D. alpinus sp. nov., and D. joshuensis sp. nov. and description of Dictyobacteraceae fam. nov. within the order Ktedonobacterales isolated from Tengu-no-mugimeshi.</title>
        <authorList>
            <person name="Wang C.M."/>
            <person name="Zheng Y."/>
            <person name="Sakai Y."/>
            <person name="Toyoda A."/>
            <person name="Minakuchi Y."/>
            <person name="Abe K."/>
            <person name="Yokota A."/>
            <person name="Yabe S."/>
        </authorList>
    </citation>
    <scope>NUCLEOTIDE SEQUENCE [LARGE SCALE GENOMIC DNA]</scope>
    <source>
        <strain evidence="3">Uno3</strain>
    </source>
</reference>
<accession>A0A401ZW17</accession>
<dbReference type="EMBL" id="BIFR01000001">
    <property type="protein sequence ID" value="GCE10960.1"/>
    <property type="molecule type" value="Genomic_DNA"/>
</dbReference>
<comment type="caution">
    <text evidence="2">The sequence shown here is derived from an EMBL/GenBank/DDBJ whole genome shotgun (WGS) entry which is preliminary data.</text>
</comment>
<dbReference type="SMART" id="SM00530">
    <property type="entry name" value="HTH_XRE"/>
    <property type="match status" value="1"/>
</dbReference>
<dbReference type="SUPFAM" id="SSF47413">
    <property type="entry name" value="lambda repressor-like DNA-binding domains"/>
    <property type="match status" value="1"/>
</dbReference>
<sequence>MLEMDYTLEGSVYNRIAAIRAERGLERSTVADAVGISPQQLGYIEHKRIVPSLELALRLSAYLMVPMEQLFGLQPFPSPEHERTFKLL</sequence>
<dbReference type="Pfam" id="PF01381">
    <property type="entry name" value="HTH_3"/>
    <property type="match status" value="1"/>
</dbReference>
<name>A0A401ZW17_9CHLR</name>
<dbReference type="InterPro" id="IPR001387">
    <property type="entry name" value="Cro/C1-type_HTH"/>
</dbReference>
<evidence type="ECO:0000259" key="1">
    <source>
        <dbReference type="PROSITE" id="PS50943"/>
    </source>
</evidence>
<keyword evidence="3" id="KW-1185">Reference proteome</keyword>
<protein>
    <submittedName>
        <fullName evidence="2">Transcriptional regulator</fullName>
    </submittedName>
</protein>
<dbReference type="GO" id="GO:0003677">
    <property type="term" value="F:DNA binding"/>
    <property type="evidence" value="ECO:0007669"/>
    <property type="project" value="InterPro"/>
</dbReference>
<proteinExistence type="predicted"/>
<evidence type="ECO:0000313" key="3">
    <source>
        <dbReference type="Proteomes" id="UP000287352"/>
    </source>
</evidence>
<dbReference type="Gene3D" id="1.10.260.40">
    <property type="entry name" value="lambda repressor-like DNA-binding domains"/>
    <property type="match status" value="1"/>
</dbReference>
<organism evidence="2 3">
    <name type="scientific">Tengunoibacter tsumagoiensis</name>
    <dbReference type="NCBI Taxonomy" id="2014871"/>
    <lineage>
        <taxon>Bacteria</taxon>
        <taxon>Bacillati</taxon>
        <taxon>Chloroflexota</taxon>
        <taxon>Ktedonobacteria</taxon>
        <taxon>Ktedonobacterales</taxon>
        <taxon>Dictyobacteraceae</taxon>
        <taxon>Tengunoibacter</taxon>
    </lineage>
</organism>
<dbReference type="Proteomes" id="UP000287352">
    <property type="component" value="Unassembled WGS sequence"/>
</dbReference>
<feature type="domain" description="HTH cro/C1-type" evidence="1">
    <location>
        <begin position="16"/>
        <end position="70"/>
    </location>
</feature>
<dbReference type="InterPro" id="IPR010982">
    <property type="entry name" value="Lambda_DNA-bd_dom_sf"/>
</dbReference>
<dbReference type="AlphaFoldDB" id="A0A401ZW17"/>
<dbReference type="PROSITE" id="PS50943">
    <property type="entry name" value="HTH_CROC1"/>
    <property type="match status" value="1"/>
</dbReference>